<sequence>MARVWYSYIGSGSPFLAANYFRAAVKPGCINGSNICAIYAYNGDINPQAPFSTNLNNYISNALLTNLPQPQDSGNAKRYVYLKS</sequence>
<proteinExistence type="predicted"/>
<dbReference type="Proteomes" id="UP000537204">
    <property type="component" value="Unassembled WGS sequence"/>
</dbReference>
<dbReference type="RefSeq" id="WP_183883693.1">
    <property type="nucleotide sequence ID" value="NZ_JACHCE010000006.1"/>
</dbReference>
<evidence type="ECO:0000313" key="2">
    <source>
        <dbReference type="Proteomes" id="UP000537204"/>
    </source>
</evidence>
<comment type="caution">
    <text evidence="1">The sequence shown here is derived from an EMBL/GenBank/DDBJ whole genome shotgun (WGS) entry which is preliminary data.</text>
</comment>
<gene>
    <name evidence="1" type="ORF">HDE68_003757</name>
</gene>
<dbReference type="EMBL" id="JACHCE010000006">
    <property type="protein sequence ID" value="MBB5637832.1"/>
    <property type="molecule type" value="Genomic_DNA"/>
</dbReference>
<reference evidence="1 2" key="1">
    <citation type="submission" date="2020-08" db="EMBL/GenBank/DDBJ databases">
        <title>Genomic Encyclopedia of Type Strains, Phase IV (KMG-V): Genome sequencing to study the core and pangenomes of soil and plant-associated prokaryotes.</title>
        <authorList>
            <person name="Whitman W."/>
        </authorList>
    </citation>
    <scope>NUCLEOTIDE SEQUENCE [LARGE SCALE GENOMIC DNA]</scope>
    <source>
        <strain evidence="1 2">S3M1</strain>
    </source>
</reference>
<evidence type="ECO:0000313" key="1">
    <source>
        <dbReference type="EMBL" id="MBB5637832.1"/>
    </source>
</evidence>
<accession>A0A7W8ZQ20</accession>
<protein>
    <submittedName>
        <fullName evidence="1">Uncharacterized protein</fullName>
    </submittedName>
</protein>
<name>A0A7W8ZQ20_9SPHI</name>
<organism evidence="1 2">
    <name type="scientific">Pedobacter cryoconitis</name>
    <dbReference type="NCBI Taxonomy" id="188932"/>
    <lineage>
        <taxon>Bacteria</taxon>
        <taxon>Pseudomonadati</taxon>
        <taxon>Bacteroidota</taxon>
        <taxon>Sphingobacteriia</taxon>
        <taxon>Sphingobacteriales</taxon>
        <taxon>Sphingobacteriaceae</taxon>
        <taxon>Pedobacter</taxon>
    </lineage>
</organism>
<dbReference type="AlphaFoldDB" id="A0A7W8ZQ20"/>